<dbReference type="EMBL" id="DF846039">
    <property type="protein sequence ID" value="GAT49897.1"/>
    <property type="molecule type" value="Genomic_DNA"/>
</dbReference>
<accession>A0ABQ0LHC4</accession>
<reference evidence="4" key="1">
    <citation type="submission" date="2014-09" db="EMBL/GenBank/DDBJ databases">
        <title>Genome sequence of the luminous mushroom Mycena chlorophos for searching fungal bioluminescence genes.</title>
        <authorList>
            <person name="Tanaka Y."/>
            <person name="Kasuga D."/>
            <person name="Oba Y."/>
            <person name="Hase S."/>
            <person name="Sato K."/>
            <person name="Oba Y."/>
            <person name="Sakakibara Y."/>
        </authorList>
    </citation>
    <scope>NUCLEOTIDE SEQUENCE</scope>
</reference>
<dbReference type="PANTHER" id="PTHR33119">
    <property type="entry name" value="IFI3P"/>
    <property type="match status" value="1"/>
</dbReference>
<evidence type="ECO:0000259" key="3">
    <source>
        <dbReference type="Pfam" id="PF21666"/>
    </source>
</evidence>
<gene>
    <name evidence="4" type="ORF">MCHLO_07182</name>
</gene>
<proteinExistence type="predicted"/>
<feature type="region of interest" description="Disordered" evidence="1">
    <location>
        <begin position="207"/>
        <end position="227"/>
    </location>
</feature>
<feature type="domain" description="DUF4246" evidence="2">
    <location>
        <begin position="113"/>
        <end position="558"/>
    </location>
</feature>
<dbReference type="InterPro" id="IPR049192">
    <property type="entry name" value="DUF4246_C"/>
</dbReference>
<protein>
    <recommendedName>
        <fullName evidence="6">F-box domain-containing protein</fullName>
    </recommendedName>
</protein>
<organism evidence="4 5">
    <name type="scientific">Mycena chlorophos</name>
    <name type="common">Agaric fungus</name>
    <name type="synonym">Agaricus chlorophos</name>
    <dbReference type="NCBI Taxonomy" id="658473"/>
    <lineage>
        <taxon>Eukaryota</taxon>
        <taxon>Fungi</taxon>
        <taxon>Dikarya</taxon>
        <taxon>Basidiomycota</taxon>
        <taxon>Agaricomycotina</taxon>
        <taxon>Agaricomycetes</taxon>
        <taxon>Agaricomycetidae</taxon>
        <taxon>Agaricales</taxon>
        <taxon>Marasmiineae</taxon>
        <taxon>Mycenaceae</taxon>
        <taxon>Mycena</taxon>
    </lineage>
</organism>
<evidence type="ECO:0000313" key="4">
    <source>
        <dbReference type="EMBL" id="GAT49897.1"/>
    </source>
</evidence>
<dbReference type="InterPro" id="IPR025340">
    <property type="entry name" value="DUF4246"/>
</dbReference>
<dbReference type="PANTHER" id="PTHR33119:SF1">
    <property type="entry name" value="FE2OG DIOXYGENASE DOMAIN-CONTAINING PROTEIN"/>
    <property type="match status" value="1"/>
</dbReference>
<sequence>MSEDDDILRRRQLFEEFAQRYEQQQELLFFPKPNWTFPHPFVAWAALHDDREACWGPPARTLAELRMYALSWAIRSKVNWEDKINDKEIMEKWRAEAEKQQESLPRPEKLTRRMIDFVLEELTAYARLVDSETGIQAGPFDAIWFSDRLLSDELVSALRREAGKLEDVPECLKDWHPRSNGQVLDLVHPSLYPVVYGRTHLRDSALVEAPGPNPKWEPARKPGESPTKGTFCHWISPDSAYYWLAKDSLSENHCWLPSDFSVAASGDVSLISPYINNLHPRKHAGLYTIIQRVVGSFVPLFERVLSQVNGTDRDLLRHGQDDPAPGSGRIERMRIYVQMTGYPWKFIGNQVPCIWGEHAGEVRWPEEFENTEAMHDAINLLPEAQDAYNAVLERSIVPYSLRGKTIQCIIKLANIHLTPEKSEYPGGSRWHVEGMLNERIVASGIYYYDEENISESRLAFRVTTTAPPYHQQNDELCAEIVYGMRRHSQPAQDLGSIVTSAGRALAWPNIYQHRVAPFQLLDNTRHGHRKIMAIFLVDPSLDPIPSATTIPPQQIEWVLYAMEEAHQDPLSHVSKLPVELLHLICAELEEVEGSRYMSRAMAEAIRLDLMDERKAFAHTREKEFRWSFDMCEH</sequence>
<dbReference type="Pfam" id="PF21666">
    <property type="entry name" value="DUF4246_N"/>
    <property type="match status" value="1"/>
</dbReference>
<keyword evidence="5" id="KW-1185">Reference proteome</keyword>
<evidence type="ECO:0008006" key="6">
    <source>
        <dbReference type="Google" id="ProtNLM"/>
    </source>
</evidence>
<feature type="domain" description="DUF4246" evidence="3">
    <location>
        <begin position="45"/>
        <end position="96"/>
    </location>
</feature>
<dbReference type="Pfam" id="PF14033">
    <property type="entry name" value="DUF4246"/>
    <property type="match status" value="1"/>
</dbReference>
<evidence type="ECO:0000259" key="2">
    <source>
        <dbReference type="Pfam" id="PF14033"/>
    </source>
</evidence>
<dbReference type="Proteomes" id="UP000815677">
    <property type="component" value="Unassembled WGS sequence"/>
</dbReference>
<name>A0ABQ0LHC4_MYCCL</name>
<dbReference type="InterPro" id="IPR049207">
    <property type="entry name" value="DUF4246_N"/>
</dbReference>
<evidence type="ECO:0000256" key="1">
    <source>
        <dbReference type="SAM" id="MobiDB-lite"/>
    </source>
</evidence>
<evidence type="ECO:0000313" key="5">
    <source>
        <dbReference type="Proteomes" id="UP000815677"/>
    </source>
</evidence>